<proteinExistence type="predicted"/>
<gene>
    <name evidence="1" type="ORF">D9619_006034</name>
</gene>
<evidence type="ECO:0000313" key="2">
    <source>
        <dbReference type="Proteomes" id="UP000567179"/>
    </source>
</evidence>
<accession>A0A8H5BX00</accession>
<organism evidence="1 2">
    <name type="scientific">Psilocybe cf. subviscida</name>
    <dbReference type="NCBI Taxonomy" id="2480587"/>
    <lineage>
        <taxon>Eukaryota</taxon>
        <taxon>Fungi</taxon>
        <taxon>Dikarya</taxon>
        <taxon>Basidiomycota</taxon>
        <taxon>Agaricomycotina</taxon>
        <taxon>Agaricomycetes</taxon>
        <taxon>Agaricomycetidae</taxon>
        <taxon>Agaricales</taxon>
        <taxon>Agaricineae</taxon>
        <taxon>Strophariaceae</taxon>
        <taxon>Psilocybe</taxon>
    </lineage>
</organism>
<comment type="caution">
    <text evidence="1">The sequence shown here is derived from an EMBL/GenBank/DDBJ whole genome shotgun (WGS) entry which is preliminary data.</text>
</comment>
<evidence type="ECO:0000313" key="1">
    <source>
        <dbReference type="EMBL" id="KAF5331100.1"/>
    </source>
</evidence>
<name>A0A8H5BX00_9AGAR</name>
<dbReference type="AlphaFoldDB" id="A0A8H5BX00"/>
<keyword evidence="2" id="KW-1185">Reference proteome</keyword>
<reference evidence="1 2" key="1">
    <citation type="journal article" date="2020" name="ISME J.">
        <title>Uncovering the hidden diversity of litter-decomposition mechanisms in mushroom-forming fungi.</title>
        <authorList>
            <person name="Floudas D."/>
            <person name="Bentzer J."/>
            <person name="Ahren D."/>
            <person name="Johansson T."/>
            <person name="Persson P."/>
            <person name="Tunlid A."/>
        </authorList>
    </citation>
    <scope>NUCLEOTIDE SEQUENCE [LARGE SCALE GENOMIC DNA]</scope>
    <source>
        <strain evidence="1 2">CBS 101986</strain>
    </source>
</reference>
<dbReference type="Proteomes" id="UP000567179">
    <property type="component" value="Unassembled WGS sequence"/>
</dbReference>
<dbReference type="EMBL" id="JAACJJ010000001">
    <property type="protein sequence ID" value="KAF5331100.1"/>
    <property type="molecule type" value="Genomic_DNA"/>
</dbReference>
<sequence>MPLRVWNDPFMVDLSATFAPIDIVNDAYTTALTMPLYHAFRNFSNQRQSLLSGRAIVRLEEYPALPPGDNPDGPLVAMRFLEMFTPVKRLSNDDRVQLPLEGQLLTRRGRTGVYAPWGYNPRNNRKFWIDWIARSRMWVQD</sequence>
<protein>
    <submittedName>
        <fullName evidence="1">Uncharacterized protein</fullName>
    </submittedName>
</protein>